<dbReference type="STRING" id="742152.A0A2H3JEL5"/>
<dbReference type="EMBL" id="KB468053">
    <property type="protein sequence ID" value="PCH40321.1"/>
    <property type="molecule type" value="Genomic_DNA"/>
</dbReference>
<evidence type="ECO:0000259" key="3">
    <source>
        <dbReference type="Pfam" id="PF01370"/>
    </source>
</evidence>
<dbReference type="SUPFAM" id="SSF51735">
    <property type="entry name" value="NAD(P)-binding Rossmann-fold domains"/>
    <property type="match status" value="1"/>
</dbReference>
<gene>
    <name evidence="4" type="ORF">WOLCODRAFT_150358</name>
</gene>
<dbReference type="PANTHER" id="PTHR10366">
    <property type="entry name" value="NAD DEPENDENT EPIMERASE/DEHYDRATASE"/>
    <property type="match status" value="1"/>
</dbReference>
<comment type="similarity">
    <text evidence="2">Belongs to the NAD(P)-dependent epimerase/dehydratase family. Dihydroflavonol-4-reductase subfamily.</text>
</comment>
<dbReference type="AlphaFoldDB" id="A0A2H3JEL5"/>
<dbReference type="Proteomes" id="UP000218811">
    <property type="component" value="Unassembled WGS sequence"/>
</dbReference>
<feature type="domain" description="NAD-dependent epimerase/dehydratase" evidence="3">
    <location>
        <begin position="10"/>
        <end position="266"/>
    </location>
</feature>
<evidence type="ECO:0000256" key="1">
    <source>
        <dbReference type="ARBA" id="ARBA00023002"/>
    </source>
</evidence>
<dbReference type="OrthoDB" id="2735536at2759"/>
<dbReference type="PANTHER" id="PTHR10366:SF562">
    <property type="entry name" value="ALDEHYDE REDUCTASE II (AFU_ORTHOLOGUE AFUA_1G11360)"/>
    <property type="match status" value="1"/>
</dbReference>
<dbReference type="InterPro" id="IPR001509">
    <property type="entry name" value="Epimerase_deHydtase"/>
</dbReference>
<reference evidence="4 5" key="1">
    <citation type="journal article" date="2012" name="Science">
        <title>The Paleozoic origin of enzymatic lignin decomposition reconstructed from 31 fungal genomes.</title>
        <authorList>
            <person name="Floudas D."/>
            <person name="Binder M."/>
            <person name="Riley R."/>
            <person name="Barry K."/>
            <person name="Blanchette R.A."/>
            <person name="Henrissat B."/>
            <person name="Martinez A.T."/>
            <person name="Otillar R."/>
            <person name="Spatafora J.W."/>
            <person name="Yadav J.S."/>
            <person name="Aerts A."/>
            <person name="Benoit I."/>
            <person name="Boyd A."/>
            <person name="Carlson A."/>
            <person name="Copeland A."/>
            <person name="Coutinho P.M."/>
            <person name="de Vries R.P."/>
            <person name="Ferreira P."/>
            <person name="Findley K."/>
            <person name="Foster B."/>
            <person name="Gaskell J."/>
            <person name="Glotzer D."/>
            <person name="Gorecki P."/>
            <person name="Heitman J."/>
            <person name="Hesse C."/>
            <person name="Hori C."/>
            <person name="Igarashi K."/>
            <person name="Jurgens J.A."/>
            <person name="Kallen N."/>
            <person name="Kersten P."/>
            <person name="Kohler A."/>
            <person name="Kuees U."/>
            <person name="Kumar T.K.A."/>
            <person name="Kuo A."/>
            <person name="LaButti K."/>
            <person name="Larrondo L.F."/>
            <person name="Lindquist E."/>
            <person name="Ling A."/>
            <person name="Lombard V."/>
            <person name="Lucas S."/>
            <person name="Lundell T."/>
            <person name="Martin R."/>
            <person name="McLaughlin D.J."/>
            <person name="Morgenstern I."/>
            <person name="Morin E."/>
            <person name="Murat C."/>
            <person name="Nagy L.G."/>
            <person name="Nolan M."/>
            <person name="Ohm R.A."/>
            <person name="Patyshakuliyeva A."/>
            <person name="Rokas A."/>
            <person name="Ruiz-Duenas F.J."/>
            <person name="Sabat G."/>
            <person name="Salamov A."/>
            <person name="Samejima M."/>
            <person name="Schmutz J."/>
            <person name="Slot J.C."/>
            <person name="St John F."/>
            <person name="Stenlid J."/>
            <person name="Sun H."/>
            <person name="Sun S."/>
            <person name="Syed K."/>
            <person name="Tsang A."/>
            <person name="Wiebenga A."/>
            <person name="Young D."/>
            <person name="Pisabarro A."/>
            <person name="Eastwood D.C."/>
            <person name="Martin F."/>
            <person name="Cullen D."/>
            <person name="Grigoriev I.V."/>
            <person name="Hibbett D.S."/>
        </authorList>
    </citation>
    <scope>NUCLEOTIDE SEQUENCE [LARGE SCALE GENOMIC DNA]</scope>
    <source>
        <strain evidence="4 5">MD-104</strain>
    </source>
</reference>
<accession>A0A2H3JEL5</accession>
<sequence length="338" mass="36469">MPAIPPNSLIVVTGVTGYIGSHVGLAALQAGHRVRGTVRSFALAEELKAGYAKYGADVSKLELVKLDDLTSDAQLEAAFADADGVAHVAVPGGVPGSDDESPQWAVQSSNAVLRAARKVGTVKRVVFTSSSVASIMPPLVAHPDRVVTDKDWNDAGLETWKTATEETKNSPMWVRLRYAATKVLSEKAAWEWVEQEKPDFDIVTILPNANFGPSLCGGPRTTGAWIHQVMQNDDTLVKNVPPQWFVDVRDNGRLHVLALATPSLGGRRIWAVAEPSEWNKILAIIRKAFPHVQVPDDVSGQQGEPDQQRIDNSVATEALGGWIGLEQSVIDTARSFGF</sequence>
<dbReference type="OMA" id="STAGWVK"/>
<dbReference type="InterPro" id="IPR036291">
    <property type="entry name" value="NAD(P)-bd_dom_sf"/>
</dbReference>
<dbReference type="Pfam" id="PF01370">
    <property type="entry name" value="Epimerase"/>
    <property type="match status" value="1"/>
</dbReference>
<evidence type="ECO:0000313" key="5">
    <source>
        <dbReference type="Proteomes" id="UP000218811"/>
    </source>
</evidence>
<evidence type="ECO:0000256" key="2">
    <source>
        <dbReference type="ARBA" id="ARBA00023445"/>
    </source>
</evidence>
<evidence type="ECO:0000313" key="4">
    <source>
        <dbReference type="EMBL" id="PCH40321.1"/>
    </source>
</evidence>
<dbReference type="GO" id="GO:0016616">
    <property type="term" value="F:oxidoreductase activity, acting on the CH-OH group of donors, NAD or NADP as acceptor"/>
    <property type="evidence" value="ECO:0007669"/>
    <property type="project" value="TreeGrafter"/>
</dbReference>
<name>A0A2H3JEL5_WOLCO</name>
<proteinExistence type="inferred from homology"/>
<keyword evidence="5" id="KW-1185">Reference proteome</keyword>
<dbReference type="Gene3D" id="3.40.50.720">
    <property type="entry name" value="NAD(P)-binding Rossmann-like Domain"/>
    <property type="match status" value="1"/>
</dbReference>
<keyword evidence="1" id="KW-0560">Oxidoreductase</keyword>
<protein>
    <submittedName>
        <fullName evidence="4">NAD(P)-binding protein</fullName>
    </submittedName>
</protein>
<organism evidence="4 5">
    <name type="scientific">Wolfiporia cocos (strain MD-104)</name>
    <name type="common">Brown rot fungus</name>
    <dbReference type="NCBI Taxonomy" id="742152"/>
    <lineage>
        <taxon>Eukaryota</taxon>
        <taxon>Fungi</taxon>
        <taxon>Dikarya</taxon>
        <taxon>Basidiomycota</taxon>
        <taxon>Agaricomycotina</taxon>
        <taxon>Agaricomycetes</taxon>
        <taxon>Polyporales</taxon>
        <taxon>Phaeolaceae</taxon>
        <taxon>Wolfiporia</taxon>
    </lineage>
</organism>
<dbReference type="InterPro" id="IPR050425">
    <property type="entry name" value="NAD(P)_dehydrat-like"/>
</dbReference>